<sequence>MASIDAPATPDWYRANHRYLMAAIARVRHGLNRRIEQQENPQQVGDPDAIALPELEAIEPPAALDRLAQLFDLSAFERDLLILCAGLEFDGSWGSLCARAQGNSHKTYPTLSLALAVLPEANWAALTPAAPLRRWRLIEIGAGHALTASPLRIDERILHYLAGIEQGEERLVGIAQELPSAGALVPSHQEIARQMAIAWMSASQEGRRLPILQLCGADSSTKRAIAVRTCEDLGLKLHAIAADALPNEMAQLNLIRCLCEREWLLGDRALTIECDRVDLQEWTKEGAIARFIEALDCPVILSSRDRFCGLNAPLMSFDIYPPSYDEQRVLWRTVLGETLPEPNGGIEHLISHFTLTSDGIQSAYLKARSLDRHSGEDDGDRGDRFQQQLWQVCRVQARPRLDELAQRIDSAATWDDLILPDKERKVLREIAAHVRQRAKVYETWGFASKSRRGLGIGALFAGASGTGKTMAAEVLAGELKLDVYRIDLSSVVSKYIGETEKNLRRVFDAAEGGGAILLFDEADALFGKRSEVKDSHDRHANIEVSYLLQRMEAYRGLAILTTNLKSSLDQAFLRRLRFVVQFPFPDANQRAEIWQRIFPRETPTEGLDFVKLSRLSVAGGNIRNIALNAAFLAAEANEPVRMQHLLQAAKSEYTKMERPLTDVEVKGWV</sequence>
<dbReference type="InterPro" id="IPR050221">
    <property type="entry name" value="26S_Proteasome_ATPase"/>
</dbReference>
<dbReference type="EMBL" id="CP051167">
    <property type="protein sequence ID" value="QIZ70437.1"/>
    <property type="molecule type" value="Genomic_DNA"/>
</dbReference>
<accession>A0A6H1TWA4</accession>
<comment type="similarity">
    <text evidence="1">Belongs to the AAA ATPase family.</text>
</comment>
<evidence type="ECO:0000256" key="1">
    <source>
        <dbReference type="ARBA" id="ARBA00006914"/>
    </source>
</evidence>
<evidence type="ECO:0000313" key="5">
    <source>
        <dbReference type="EMBL" id="QIZ70437.1"/>
    </source>
</evidence>
<dbReference type="Pfam" id="PF00004">
    <property type="entry name" value="AAA"/>
    <property type="match status" value="1"/>
</dbReference>
<dbReference type="Gene3D" id="3.40.50.300">
    <property type="entry name" value="P-loop containing nucleotide triphosphate hydrolases"/>
    <property type="match status" value="1"/>
</dbReference>
<keyword evidence="3 5" id="KW-0067">ATP-binding</keyword>
<dbReference type="CDD" id="cd19481">
    <property type="entry name" value="RecA-like_protease"/>
    <property type="match status" value="1"/>
</dbReference>
<dbReference type="InterPro" id="IPR027417">
    <property type="entry name" value="P-loop_NTPase"/>
</dbReference>
<dbReference type="RefSeq" id="WP_168568592.1">
    <property type="nucleotide sequence ID" value="NZ_CP051167.1"/>
</dbReference>
<dbReference type="GO" id="GO:0005524">
    <property type="term" value="F:ATP binding"/>
    <property type="evidence" value="ECO:0007669"/>
    <property type="project" value="UniProtKB-KW"/>
</dbReference>
<protein>
    <submittedName>
        <fullName evidence="5">ATP-binding protein</fullName>
    </submittedName>
</protein>
<evidence type="ECO:0000256" key="3">
    <source>
        <dbReference type="ARBA" id="ARBA00022840"/>
    </source>
</evidence>
<dbReference type="SMART" id="SM00382">
    <property type="entry name" value="AAA"/>
    <property type="match status" value="1"/>
</dbReference>
<reference evidence="5 6" key="1">
    <citation type="submission" date="2020-04" db="EMBL/GenBank/DDBJ databases">
        <authorList>
            <person name="Basu S."/>
            <person name="Maruthanayagam V."/>
            <person name="Chakraborty S."/>
            <person name="Pramanik A."/>
            <person name="Mukherjee J."/>
            <person name="Brink B."/>
        </authorList>
    </citation>
    <scope>NUCLEOTIDE SEQUENCE [LARGE SCALE GENOMIC DNA]</scope>
    <source>
        <strain evidence="5 6">AP17</strain>
    </source>
</reference>
<dbReference type="SUPFAM" id="SSF52540">
    <property type="entry name" value="P-loop containing nucleoside triphosphate hydrolases"/>
    <property type="match status" value="1"/>
</dbReference>
<keyword evidence="2" id="KW-0547">Nucleotide-binding</keyword>
<evidence type="ECO:0000259" key="4">
    <source>
        <dbReference type="SMART" id="SM00382"/>
    </source>
</evidence>
<organism evidence="5 6">
    <name type="scientific">Oxynema aestuarii AP17</name>
    <dbReference type="NCBI Taxonomy" id="2064643"/>
    <lineage>
        <taxon>Bacteria</taxon>
        <taxon>Bacillati</taxon>
        <taxon>Cyanobacteriota</taxon>
        <taxon>Cyanophyceae</taxon>
        <taxon>Oscillatoriophycideae</taxon>
        <taxon>Oscillatoriales</taxon>
        <taxon>Oscillatoriaceae</taxon>
        <taxon>Oxynema</taxon>
        <taxon>Oxynema aestuarii</taxon>
    </lineage>
</organism>
<name>A0A6H1TWA4_9CYAN</name>
<dbReference type="KEGG" id="oxy:HCG48_07470"/>
<dbReference type="InterPro" id="IPR003593">
    <property type="entry name" value="AAA+_ATPase"/>
</dbReference>
<dbReference type="InterPro" id="IPR003959">
    <property type="entry name" value="ATPase_AAA_core"/>
</dbReference>
<gene>
    <name evidence="5" type="ORF">HCG48_07470</name>
</gene>
<dbReference type="GO" id="GO:0016887">
    <property type="term" value="F:ATP hydrolysis activity"/>
    <property type="evidence" value="ECO:0007669"/>
    <property type="project" value="InterPro"/>
</dbReference>
<dbReference type="InterPro" id="IPR054472">
    <property type="entry name" value="WHD"/>
</dbReference>
<feature type="domain" description="AAA+ ATPase" evidence="4">
    <location>
        <begin position="454"/>
        <end position="586"/>
    </location>
</feature>
<dbReference type="Proteomes" id="UP000500857">
    <property type="component" value="Chromosome"/>
</dbReference>
<dbReference type="PANTHER" id="PTHR23073">
    <property type="entry name" value="26S PROTEASOME REGULATORY SUBUNIT"/>
    <property type="match status" value="1"/>
</dbReference>
<dbReference type="Pfam" id="PF22977">
    <property type="entry name" value="WHD"/>
    <property type="match status" value="1"/>
</dbReference>
<proteinExistence type="inferred from homology"/>
<evidence type="ECO:0000256" key="2">
    <source>
        <dbReference type="ARBA" id="ARBA00022741"/>
    </source>
</evidence>
<dbReference type="AlphaFoldDB" id="A0A6H1TWA4"/>
<evidence type="ECO:0000313" key="6">
    <source>
        <dbReference type="Proteomes" id="UP000500857"/>
    </source>
</evidence>
<keyword evidence="6" id="KW-1185">Reference proteome</keyword>